<dbReference type="EMBL" id="JBHSXS010000036">
    <property type="protein sequence ID" value="MFC6885312.1"/>
    <property type="molecule type" value="Genomic_DNA"/>
</dbReference>
<organism evidence="1 2">
    <name type="scientific">Actinomadura yumaensis</name>
    <dbReference type="NCBI Taxonomy" id="111807"/>
    <lineage>
        <taxon>Bacteria</taxon>
        <taxon>Bacillati</taxon>
        <taxon>Actinomycetota</taxon>
        <taxon>Actinomycetes</taxon>
        <taxon>Streptosporangiales</taxon>
        <taxon>Thermomonosporaceae</taxon>
        <taxon>Actinomadura</taxon>
    </lineage>
</organism>
<sequence length="118" mass="12332">MIETKTEPTVPAEPAQTLAELTDVALCIQTGPRALHRRDTALTAAGVQQLGQAVDDVRAVPTTPLADVRTLVTITPGPATLVTTHTVIRADAWPGLLTLVAALEQQARPPLSVPAETA</sequence>
<reference evidence="2" key="1">
    <citation type="journal article" date="2019" name="Int. J. Syst. Evol. Microbiol.">
        <title>The Global Catalogue of Microorganisms (GCM) 10K type strain sequencing project: providing services to taxonomists for standard genome sequencing and annotation.</title>
        <authorList>
            <consortium name="The Broad Institute Genomics Platform"/>
            <consortium name="The Broad Institute Genome Sequencing Center for Infectious Disease"/>
            <person name="Wu L."/>
            <person name="Ma J."/>
        </authorList>
    </citation>
    <scope>NUCLEOTIDE SEQUENCE [LARGE SCALE GENOMIC DNA]</scope>
    <source>
        <strain evidence="2">JCM 3369</strain>
    </source>
</reference>
<evidence type="ECO:0000313" key="2">
    <source>
        <dbReference type="Proteomes" id="UP001596380"/>
    </source>
</evidence>
<proteinExistence type="predicted"/>
<evidence type="ECO:0000313" key="1">
    <source>
        <dbReference type="EMBL" id="MFC6885312.1"/>
    </source>
</evidence>
<keyword evidence="2" id="KW-1185">Reference proteome</keyword>
<accession>A0ABW2CUX8</accession>
<dbReference type="Proteomes" id="UP001596380">
    <property type="component" value="Unassembled WGS sequence"/>
</dbReference>
<dbReference type="RefSeq" id="WP_160825806.1">
    <property type="nucleotide sequence ID" value="NZ_JBHSXE010000001.1"/>
</dbReference>
<protein>
    <submittedName>
        <fullName evidence="1">Uncharacterized protein</fullName>
    </submittedName>
</protein>
<gene>
    <name evidence="1" type="ORF">ACFQKB_36525</name>
</gene>
<comment type="caution">
    <text evidence="1">The sequence shown here is derived from an EMBL/GenBank/DDBJ whole genome shotgun (WGS) entry which is preliminary data.</text>
</comment>
<name>A0ABW2CUX8_9ACTN</name>